<keyword evidence="4 8" id="KW-0812">Transmembrane</keyword>
<comment type="similarity">
    <text evidence="2">Belongs to the auxin efflux carrier (TC 2.A.69.1) family.</text>
</comment>
<feature type="transmembrane region" description="Helical" evidence="8">
    <location>
        <begin position="39"/>
        <end position="58"/>
    </location>
</feature>
<dbReference type="EMBL" id="BSDZ01000038">
    <property type="protein sequence ID" value="GLI66686.1"/>
    <property type="molecule type" value="Genomic_DNA"/>
</dbReference>
<feature type="region of interest" description="Disordered" evidence="7">
    <location>
        <begin position="295"/>
        <end position="395"/>
    </location>
</feature>
<feature type="compositionally biased region" description="Low complexity" evidence="7">
    <location>
        <begin position="195"/>
        <end position="204"/>
    </location>
</feature>
<keyword evidence="6 8" id="KW-0472">Membrane</keyword>
<organism evidence="9 10">
    <name type="scientific">Volvox africanus</name>
    <dbReference type="NCBI Taxonomy" id="51714"/>
    <lineage>
        <taxon>Eukaryota</taxon>
        <taxon>Viridiplantae</taxon>
        <taxon>Chlorophyta</taxon>
        <taxon>core chlorophytes</taxon>
        <taxon>Chlorophyceae</taxon>
        <taxon>CS clade</taxon>
        <taxon>Chlamydomonadales</taxon>
        <taxon>Volvocaceae</taxon>
        <taxon>Volvox</taxon>
    </lineage>
</organism>
<feature type="compositionally biased region" description="Low complexity" evidence="7">
    <location>
        <begin position="337"/>
        <end position="352"/>
    </location>
</feature>
<evidence type="ECO:0000256" key="2">
    <source>
        <dbReference type="ARBA" id="ARBA00009177"/>
    </source>
</evidence>
<feature type="compositionally biased region" description="Low complexity" evidence="7">
    <location>
        <begin position="379"/>
        <end position="390"/>
    </location>
</feature>
<feature type="transmembrane region" description="Helical" evidence="8">
    <location>
        <begin position="70"/>
        <end position="90"/>
    </location>
</feature>
<dbReference type="PANTHER" id="PTHR31752">
    <property type="entry name" value="AUXIN EFFLUX CARRIER COMPONENT 1B-RELATED"/>
    <property type="match status" value="1"/>
</dbReference>
<gene>
    <name evidence="9" type="ORF">VaNZ11_010620</name>
</gene>
<evidence type="ECO:0000256" key="8">
    <source>
        <dbReference type="SAM" id="Phobius"/>
    </source>
</evidence>
<dbReference type="Proteomes" id="UP001165090">
    <property type="component" value="Unassembled WGS sequence"/>
</dbReference>
<evidence type="ECO:0000256" key="4">
    <source>
        <dbReference type="ARBA" id="ARBA00022692"/>
    </source>
</evidence>
<evidence type="ECO:0000256" key="7">
    <source>
        <dbReference type="SAM" id="MobiDB-lite"/>
    </source>
</evidence>
<sequence length="424" mass="45507">MWIYQAVTNVGVQVLVLMGLGYIFARFKFLEQAKFLPQCNFLVLMLALPAFNLYLMGIKLDLQNPEPWKSLAAFLLWVFAVQTTIVFYTWRFCAGDAGEAAVLNMVLLMDNYAITGLLALNATLGTKWGTLALLMAMGFFLVIFPFSLAAFEWEKWAVQQHVEAIAEAAAQDIEAAAAAAAAAEEAAEADRGGKSPVSSSSVDEPPGPRGFGDGGGEGGAGLGNKPPDRGALELSLYPASASLPSLPPPLPPLPPVGMTKNAAKDMTTANGFPPDSRYCWWSNEAYRPARPLLGADVAHSSQHPFQRGSTAAAAAREEQQQPQRQQQRRRSQEPLLERLLQQAQQQQKQQQEAQRRATPYVPPLPLKLPLPAPPSADGAASLQPSSSALPHISPFQSSSCFGWRNEVVGGASATAAGNSSVHAQ</sequence>
<accession>A0ABQ5SAN6</accession>
<feature type="compositionally biased region" description="Gly residues" evidence="7">
    <location>
        <begin position="209"/>
        <end position="222"/>
    </location>
</feature>
<feature type="region of interest" description="Disordered" evidence="7">
    <location>
        <begin position="184"/>
        <end position="231"/>
    </location>
</feature>
<reference evidence="9 10" key="1">
    <citation type="journal article" date="2023" name="IScience">
        <title>Expanded male sex-determining region conserved during the evolution of homothallism in the green alga Volvox.</title>
        <authorList>
            <person name="Yamamoto K."/>
            <person name="Matsuzaki R."/>
            <person name="Mahakham W."/>
            <person name="Heman W."/>
            <person name="Sekimoto H."/>
            <person name="Kawachi M."/>
            <person name="Minakuchi Y."/>
            <person name="Toyoda A."/>
            <person name="Nozaki H."/>
        </authorList>
    </citation>
    <scope>NUCLEOTIDE SEQUENCE [LARGE SCALE GENOMIC DNA]</scope>
    <source>
        <strain evidence="9 10">NIES-4468</strain>
    </source>
</reference>
<dbReference type="InterPro" id="IPR004776">
    <property type="entry name" value="Mem_transp_PIN-like"/>
</dbReference>
<keyword evidence="10" id="KW-1185">Reference proteome</keyword>
<evidence type="ECO:0000256" key="3">
    <source>
        <dbReference type="ARBA" id="ARBA00022448"/>
    </source>
</evidence>
<dbReference type="Pfam" id="PF03547">
    <property type="entry name" value="Mem_trans"/>
    <property type="match status" value="1"/>
</dbReference>
<feature type="compositionally biased region" description="Pro residues" evidence="7">
    <location>
        <begin position="360"/>
        <end position="374"/>
    </location>
</feature>
<dbReference type="PANTHER" id="PTHR31752:SF18">
    <property type="entry name" value="AUXIN EFFLUX CARRIER COMPONENT 1"/>
    <property type="match status" value="1"/>
</dbReference>
<keyword evidence="3" id="KW-0813">Transport</keyword>
<evidence type="ECO:0000256" key="6">
    <source>
        <dbReference type="ARBA" id="ARBA00023136"/>
    </source>
</evidence>
<keyword evidence="5 8" id="KW-1133">Transmembrane helix</keyword>
<evidence type="ECO:0000313" key="10">
    <source>
        <dbReference type="Proteomes" id="UP001165090"/>
    </source>
</evidence>
<comment type="caution">
    <text evidence="9">The sequence shown here is derived from an EMBL/GenBank/DDBJ whole genome shotgun (WGS) entry which is preliminary data.</text>
</comment>
<feature type="compositionally biased region" description="Pro residues" evidence="7">
    <location>
        <begin position="245"/>
        <end position="255"/>
    </location>
</feature>
<evidence type="ECO:0000256" key="5">
    <source>
        <dbReference type="ARBA" id="ARBA00022989"/>
    </source>
</evidence>
<feature type="transmembrane region" description="Helical" evidence="8">
    <location>
        <begin position="102"/>
        <end position="122"/>
    </location>
</feature>
<comment type="subcellular location">
    <subcellularLocation>
        <location evidence="1">Membrane</location>
        <topology evidence="1">Multi-pass membrane protein</topology>
    </subcellularLocation>
</comment>
<dbReference type="InterPro" id="IPR051107">
    <property type="entry name" value="Auxin_Efflux_Carrier"/>
</dbReference>
<evidence type="ECO:0000313" key="9">
    <source>
        <dbReference type="EMBL" id="GLI66686.1"/>
    </source>
</evidence>
<feature type="non-terminal residue" evidence="9">
    <location>
        <position position="424"/>
    </location>
</feature>
<feature type="region of interest" description="Disordered" evidence="7">
    <location>
        <begin position="243"/>
        <end position="274"/>
    </location>
</feature>
<feature type="transmembrane region" description="Helical" evidence="8">
    <location>
        <begin position="128"/>
        <end position="151"/>
    </location>
</feature>
<feature type="compositionally biased region" description="Polar residues" evidence="7">
    <location>
        <begin position="299"/>
        <end position="309"/>
    </location>
</feature>
<name>A0ABQ5SAN6_9CHLO</name>
<proteinExistence type="inferred from homology"/>
<evidence type="ECO:0000256" key="1">
    <source>
        <dbReference type="ARBA" id="ARBA00004141"/>
    </source>
</evidence>
<protein>
    <recommendedName>
        <fullName evidence="11">EamA domain-containing protein</fullName>
    </recommendedName>
</protein>
<evidence type="ECO:0008006" key="11">
    <source>
        <dbReference type="Google" id="ProtNLM"/>
    </source>
</evidence>
<feature type="transmembrane region" description="Helical" evidence="8">
    <location>
        <begin position="6"/>
        <end position="27"/>
    </location>
</feature>